<name>A0A318N150_9PROT</name>
<dbReference type="InterPro" id="IPR003425">
    <property type="entry name" value="CCB3/YggT"/>
</dbReference>
<gene>
    <name evidence="3" type="ORF">DK869_06345</name>
</gene>
<proteinExistence type="inferred from homology"/>
<accession>A0A318N150</accession>
<keyword evidence="2" id="KW-0812">Transmembrane</keyword>
<comment type="similarity">
    <text evidence="1">Belongs to the YggT family.</text>
</comment>
<keyword evidence="4" id="KW-1185">Reference proteome</keyword>
<dbReference type="Pfam" id="PF02325">
    <property type="entry name" value="CCB3_YggT"/>
    <property type="match status" value="1"/>
</dbReference>
<dbReference type="RefSeq" id="WP_110439173.1">
    <property type="nucleotide sequence ID" value="NZ_CP033087.1"/>
</dbReference>
<reference evidence="3 4" key="1">
    <citation type="submission" date="2018-05" db="EMBL/GenBank/DDBJ databases">
        <title>Reference genomes for bee gut microbiota database.</title>
        <authorList>
            <person name="Ellegaard K.M."/>
        </authorList>
    </citation>
    <scope>NUCLEOTIDE SEQUENCE [LARGE SCALE GENOMIC DNA]</scope>
    <source>
        <strain evidence="3 4">ESL0284</strain>
    </source>
</reference>
<dbReference type="PANTHER" id="PTHR33219:SF14">
    <property type="entry name" value="PROTEIN COFACTOR ASSEMBLY OF COMPLEX C SUBUNIT B CCB3, CHLOROPLASTIC-RELATED"/>
    <property type="match status" value="1"/>
</dbReference>
<organism evidence="3 4">
    <name type="scientific">Commensalibacter melissae</name>
    <dbReference type="NCBI Taxonomy" id="2070537"/>
    <lineage>
        <taxon>Bacteria</taxon>
        <taxon>Pseudomonadati</taxon>
        <taxon>Pseudomonadota</taxon>
        <taxon>Alphaproteobacteria</taxon>
        <taxon>Acetobacterales</taxon>
        <taxon>Acetobacteraceae</taxon>
    </lineage>
</organism>
<keyword evidence="2" id="KW-0472">Membrane</keyword>
<dbReference type="EMBL" id="QGLT01000003">
    <property type="protein sequence ID" value="PXZ00250.1"/>
    <property type="molecule type" value="Genomic_DNA"/>
</dbReference>
<protein>
    <recommendedName>
        <fullName evidence="5">YggT family protein</fullName>
    </recommendedName>
</protein>
<evidence type="ECO:0000313" key="3">
    <source>
        <dbReference type="EMBL" id="PXZ00250.1"/>
    </source>
</evidence>
<keyword evidence="2" id="KW-1133">Transmembrane helix</keyword>
<dbReference type="GeneID" id="83703702"/>
<dbReference type="PANTHER" id="PTHR33219">
    <property type="entry name" value="YLMG HOMOLOG PROTEIN 2, CHLOROPLASTIC"/>
    <property type="match status" value="1"/>
</dbReference>
<evidence type="ECO:0000313" key="4">
    <source>
        <dbReference type="Proteomes" id="UP000247565"/>
    </source>
</evidence>
<comment type="caution">
    <text evidence="3">The sequence shown here is derived from an EMBL/GenBank/DDBJ whole genome shotgun (WGS) entry which is preliminary data.</text>
</comment>
<evidence type="ECO:0000256" key="1">
    <source>
        <dbReference type="ARBA" id="ARBA00010894"/>
    </source>
</evidence>
<dbReference type="GO" id="GO:0016020">
    <property type="term" value="C:membrane"/>
    <property type="evidence" value="ECO:0007669"/>
    <property type="project" value="InterPro"/>
</dbReference>
<dbReference type="Proteomes" id="UP000247565">
    <property type="component" value="Unassembled WGS sequence"/>
</dbReference>
<feature type="transmembrane region" description="Helical" evidence="2">
    <location>
        <begin position="71"/>
        <end position="93"/>
    </location>
</feature>
<evidence type="ECO:0000256" key="2">
    <source>
        <dbReference type="SAM" id="Phobius"/>
    </source>
</evidence>
<dbReference type="AlphaFoldDB" id="A0A318N150"/>
<feature type="transmembrane region" description="Helical" evidence="2">
    <location>
        <begin position="12"/>
        <end position="34"/>
    </location>
</feature>
<dbReference type="OrthoDB" id="9814445at2"/>
<sequence>MFELYQLLQTLLSLYSFILLAYCIFSFLFALNIINPNARAVYVIGTFLSRLCEPILRPIQRILPDLGGIDISPIIVFLIIDYLIRPLLFRIFFNLSIFTH</sequence>
<evidence type="ECO:0008006" key="5">
    <source>
        <dbReference type="Google" id="ProtNLM"/>
    </source>
</evidence>